<dbReference type="OrthoDB" id="342531at2759"/>
<organism evidence="1 2">
    <name type="scientific">Smittium simulii</name>
    <dbReference type="NCBI Taxonomy" id="133385"/>
    <lineage>
        <taxon>Eukaryota</taxon>
        <taxon>Fungi</taxon>
        <taxon>Fungi incertae sedis</taxon>
        <taxon>Zoopagomycota</taxon>
        <taxon>Kickxellomycotina</taxon>
        <taxon>Harpellomycetes</taxon>
        <taxon>Harpellales</taxon>
        <taxon>Legeriomycetaceae</taxon>
        <taxon>Smittium</taxon>
    </lineage>
</organism>
<dbReference type="EMBL" id="MBFR01000659">
    <property type="protein sequence ID" value="PVU86519.1"/>
    <property type="molecule type" value="Genomic_DNA"/>
</dbReference>
<keyword evidence="2" id="KW-1185">Reference proteome</keyword>
<evidence type="ECO:0000313" key="2">
    <source>
        <dbReference type="Proteomes" id="UP000245383"/>
    </source>
</evidence>
<accession>A0A2T9Y2D6</accession>
<dbReference type="AlphaFoldDB" id="A0A2T9Y2D6"/>
<sequence>MSSVLDYYWGLADLSSEKRLISAKQLISALSTFQKEFELKKVTPESKEKPAAPVEARTED</sequence>
<protein>
    <submittedName>
        <fullName evidence="1">Uncharacterized protein</fullName>
    </submittedName>
</protein>
<reference evidence="1 2" key="1">
    <citation type="journal article" date="2018" name="MBio">
        <title>Comparative Genomics Reveals the Core Gene Toolbox for the Fungus-Insect Symbiosis.</title>
        <authorList>
            <person name="Wang Y."/>
            <person name="Stata M."/>
            <person name="Wang W."/>
            <person name="Stajich J.E."/>
            <person name="White M.M."/>
            <person name="Moncalvo J.M."/>
        </authorList>
    </citation>
    <scope>NUCLEOTIDE SEQUENCE [LARGE SCALE GENOMIC DNA]</scope>
    <source>
        <strain evidence="1 2">SWE-8-4</strain>
    </source>
</reference>
<evidence type="ECO:0000313" key="1">
    <source>
        <dbReference type="EMBL" id="PVU86519.1"/>
    </source>
</evidence>
<comment type="caution">
    <text evidence="1">The sequence shown here is derived from an EMBL/GenBank/DDBJ whole genome shotgun (WGS) entry which is preliminary data.</text>
</comment>
<feature type="non-terminal residue" evidence="1">
    <location>
        <position position="60"/>
    </location>
</feature>
<name>A0A2T9Y2D6_9FUNG</name>
<gene>
    <name evidence="1" type="ORF">BB561_006684</name>
</gene>
<proteinExistence type="predicted"/>
<dbReference type="Proteomes" id="UP000245383">
    <property type="component" value="Unassembled WGS sequence"/>
</dbReference>